<comment type="caution">
    <text evidence="1">The sequence shown here is derived from an EMBL/GenBank/DDBJ whole genome shotgun (WGS) entry which is preliminary data.</text>
</comment>
<sequence length="142" mass="16280">MSLAEAVAQIEELKVHMQSIIAAFREQMEYFYDELTLFKRAIQTNDSITENRRVKVPEPKPFAGARNAKELENFLWDMEQYFSAAHIPIKKELQSPACTCLAMVDDDLSAGCVPITTWESLRKELIDQFLPCNVAWVAHETL</sequence>
<organism evidence="1 2">
    <name type="scientific">Cinnamomum micranthum f. kanehirae</name>
    <dbReference type="NCBI Taxonomy" id="337451"/>
    <lineage>
        <taxon>Eukaryota</taxon>
        <taxon>Viridiplantae</taxon>
        <taxon>Streptophyta</taxon>
        <taxon>Embryophyta</taxon>
        <taxon>Tracheophyta</taxon>
        <taxon>Spermatophyta</taxon>
        <taxon>Magnoliopsida</taxon>
        <taxon>Magnoliidae</taxon>
        <taxon>Laurales</taxon>
        <taxon>Lauraceae</taxon>
        <taxon>Cinnamomum</taxon>
    </lineage>
</organism>
<evidence type="ECO:0000313" key="2">
    <source>
        <dbReference type="Proteomes" id="UP000283530"/>
    </source>
</evidence>
<gene>
    <name evidence="1" type="ORF">CKAN_02666700</name>
</gene>
<dbReference type="Proteomes" id="UP000283530">
    <property type="component" value="Unassembled WGS sequence"/>
</dbReference>
<name>A0A3S3PTA9_9MAGN</name>
<dbReference type="EMBL" id="QPKB01000012">
    <property type="protein sequence ID" value="RWR97245.1"/>
    <property type="molecule type" value="Genomic_DNA"/>
</dbReference>
<dbReference type="AlphaFoldDB" id="A0A3S3PTA9"/>
<protein>
    <submittedName>
        <fullName evidence="1">Uncharacterized protein</fullName>
    </submittedName>
</protein>
<keyword evidence="2" id="KW-1185">Reference proteome</keyword>
<accession>A0A3S3PTA9</accession>
<dbReference type="OrthoDB" id="1939317at2759"/>
<reference evidence="1 2" key="1">
    <citation type="journal article" date="2019" name="Nat. Plants">
        <title>Stout camphor tree genome fills gaps in understanding of flowering plant genome evolution.</title>
        <authorList>
            <person name="Chaw S.M."/>
            <person name="Liu Y.C."/>
            <person name="Wu Y.W."/>
            <person name="Wang H.Y."/>
            <person name="Lin C.I."/>
            <person name="Wu C.S."/>
            <person name="Ke H.M."/>
            <person name="Chang L.Y."/>
            <person name="Hsu C.Y."/>
            <person name="Yang H.T."/>
            <person name="Sudianto E."/>
            <person name="Hsu M.H."/>
            <person name="Wu K.P."/>
            <person name="Wang L.N."/>
            <person name="Leebens-Mack J.H."/>
            <person name="Tsai I.J."/>
        </authorList>
    </citation>
    <scope>NUCLEOTIDE SEQUENCE [LARGE SCALE GENOMIC DNA]</scope>
    <source>
        <strain evidence="2">cv. Chaw 1501</strain>
        <tissue evidence="1">Young leaves</tissue>
    </source>
</reference>
<proteinExistence type="predicted"/>
<evidence type="ECO:0000313" key="1">
    <source>
        <dbReference type="EMBL" id="RWR97245.1"/>
    </source>
</evidence>